<feature type="transmembrane region" description="Helical" evidence="7">
    <location>
        <begin position="278"/>
        <end position="301"/>
    </location>
</feature>
<comment type="catalytic activity">
    <reaction evidence="7">
        <text>L-cysteinyl-[protein] + hexadecanoyl-CoA = S-hexadecanoyl-L-cysteinyl-[protein] + CoA</text>
        <dbReference type="Rhea" id="RHEA:36683"/>
        <dbReference type="Rhea" id="RHEA-COMP:10131"/>
        <dbReference type="Rhea" id="RHEA-COMP:11032"/>
        <dbReference type="ChEBI" id="CHEBI:29950"/>
        <dbReference type="ChEBI" id="CHEBI:57287"/>
        <dbReference type="ChEBI" id="CHEBI:57379"/>
        <dbReference type="ChEBI" id="CHEBI:74151"/>
        <dbReference type="EC" id="2.3.1.225"/>
    </reaction>
</comment>
<dbReference type="AlphaFoldDB" id="A0A1I9GCL2"/>
<evidence type="ECO:0000313" key="9">
    <source>
        <dbReference type="EMBL" id="CTP82040.1"/>
    </source>
</evidence>
<feature type="transmembrane region" description="Helical" evidence="7">
    <location>
        <begin position="138"/>
        <end position="158"/>
    </location>
</feature>
<feature type="transmembrane region" description="Helical" evidence="7">
    <location>
        <begin position="93"/>
        <end position="118"/>
    </location>
</feature>
<evidence type="ECO:0000256" key="1">
    <source>
        <dbReference type="ARBA" id="ARBA00004141"/>
    </source>
</evidence>
<feature type="transmembrane region" description="Helical" evidence="7">
    <location>
        <begin position="313"/>
        <end position="336"/>
    </location>
</feature>
<dbReference type="EC" id="2.3.1.225" evidence="7"/>
<sequence>MYHRAKAPCYSFAIKPLSHYSLLGWAVDCFARKHRQISAFFLLRSFGFTMKVNSSTVSRRHVSISPRCVKIQRHSATQEDTEMNQMICSNNVCLRYIISFIRWLPVIFILALLCWAYFAYVVQLCFFTVEGTFERSVYLFVFHLLLFMFLWSYYVTIFRPVGRPPKMFYVDSQTRQDLSSLEESECREILERYVRQHQIPVDNRNGDGKNISKLCTKFVLHILAQTSGIRYCYKCNCIKPDRCHHCSVCGHCVLKFDHHCPWVNTCINYFNYKFFLQFLFYGLILCLWGILTDLQYFIAFWKNALRLGAGFSRFHIVFLFFVAGMFAASITCLFVYHVYLTARNQSTIESFRPPVFIYGIDKNGFNLGIRRNFKQVFGDTYLFWFLPIFSSCGDGVQYPVGSRARQQSHSLHCTGMEVV</sequence>
<comment type="subcellular location">
    <subcellularLocation>
        <location evidence="1">Membrane</location>
        <topology evidence="1">Multi-pass membrane protein</topology>
    </subcellularLocation>
</comment>
<keyword evidence="4 7" id="KW-1133">Transmembrane helix</keyword>
<dbReference type="OMA" id="HIFLTMF"/>
<evidence type="ECO:0000256" key="7">
    <source>
        <dbReference type="RuleBase" id="RU079119"/>
    </source>
</evidence>
<keyword evidence="6 7" id="KW-0012">Acyltransferase</keyword>
<keyword evidence="5 7" id="KW-0472">Membrane</keyword>
<dbReference type="PANTHER" id="PTHR12246">
    <property type="entry name" value="PALMITOYLTRANSFERASE ZDHHC16"/>
    <property type="match status" value="1"/>
</dbReference>
<keyword evidence="3 7" id="KW-0812">Transmembrane</keyword>
<dbReference type="EMBL" id="LN857024">
    <property type="protein sequence ID" value="CTP82040.1"/>
    <property type="molecule type" value="Genomic_DNA"/>
</dbReference>
<accession>A0A1I9GCL2</accession>
<evidence type="ECO:0000256" key="6">
    <source>
        <dbReference type="ARBA" id="ARBA00023315"/>
    </source>
</evidence>
<evidence type="ECO:0000256" key="4">
    <source>
        <dbReference type="ARBA" id="ARBA00022989"/>
    </source>
</evidence>
<comment type="domain">
    <text evidence="7">The DHHC domain is required for palmitoyltransferase activity.</text>
</comment>
<organism evidence="9">
    <name type="scientific">Brugia malayi</name>
    <name type="common">Filarial nematode worm</name>
    <dbReference type="NCBI Taxonomy" id="6279"/>
    <lineage>
        <taxon>Eukaryota</taxon>
        <taxon>Metazoa</taxon>
        <taxon>Ecdysozoa</taxon>
        <taxon>Nematoda</taxon>
        <taxon>Chromadorea</taxon>
        <taxon>Rhabditida</taxon>
        <taxon>Spirurina</taxon>
        <taxon>Spiruromorpha</taxon>
        <taxon>Filarioidea</taxon>
        <taxon>Onchocercidae</taxon>
        <taxon>Brugia</taxon>
    </lineage>
</organism>
<evidence type="ECO:0000256" key="3">
    <source>
        <dbReference type="ARBA" id="ARBA00022692"/>
    </source>
</evidence>
<protein>
    <recommendedName>
        <fullName evidence="7">Palmitoyltransferase</fullName>
        <ecNumber evidence="7">2.3.1.225</ecNumber>
    </recommendedName>
</protein>
<dbReference type="Pfam" id="PF01529">
    <property type="entry name" value="DHHC"/>
    <property type="match status" value="1"/>
</dbReference>
<proteinExistence type="inferred from homology"/>
<evidence type="ECO:0000256" key="2">
    <source>
        <dbReference type="ARBA" id="ARBA00022679"/>
    </source>
</evidence>
<comment type="similarity">
    <text evidence="7">Belongs to the DHHC palmitoyltransferase family.</text>
</comment>
<dbReference type="GO" id="GO:0019706">
    <property type="term" value="F:protein-cysteine S-palmitoyltransferase activity"/>
    <property type="evidence" value="ECO:0007669"/>
    <property type="project" value="UniProtKB-EC"/>
</dbReference>
<name>A0A1I9GCL2_BRUMA</name>
<feature type="domain" description="Palmitoyltransferase DHHC" evidence="8">
    <location>
        <begin position="228"/>
        <end position="351"/>
    </location>
</feature>
<gene>
    <name evidence="9" type="primary">Bma-dhhc-4</name>
    <name evidence="9" type="ORF">BM_Bm7545</name>
</gene>
<evidence type="ECO:0000259" key="8">
    <source>
        <dbReference type="Pfam" id="PF01529"/>
    </source>
</evidence>
<dbReference type="InterPro" id="IPR039859">
    <property type="entry name" value="PFA4/ZDH16/20/ERF2-like"/>
</dbReference>
<dbReference type="InterPro" id="IPR001594">
    <property type="entry name" value="Palmitoyltrfase_DHHC"/>
</dbReference>
<dbReference type="PROSITE" id="PS50216">
    <property type="entry name" value="DHHC"/>
    <property type="match status" value="1"/>
</dbReference>
<dbReference type="GO" id="GO:0016020">
    <property type="term" value="C:membrane"/>
    <property type="evidence" value="ECO:0007669"/>
    <property type="project" value="UniProtKB-SubCell"/>
</dbReference>
<reference evidence="9" key="1">
    <citation type="journal article" date="2007" name="Science">
        <title>Draft genome of the filarial nematode parasite Brugia malayi.</title>
        <authorList>
            <person name="Ghedin E."/>
            <person name="Wang S."/>
            <person name="Spiro D."/>
            <person name="Caler E."/>
            <person name="Zhao Q."/>
            <person name="Crabtree J."/>
            <person name="Allen J.E."/>
            <person name="Delcher A.L."/>
            <person name="Guiliano D.B."/>
            <person name="Miranda-Saavedra D."/>
            <person name="Angiuoli S.V."/>
            <person name="Creasy T."/>
            <person name="Amedeo P."/>
            <person name="Haas B."/>
            <person name="El-Sayed N.M."/>
            <person name="Wortman J.R."/>
            <person name="Feldblyum T."/>
            <person name="Tallon L."/>
            <person name="Schatz M."/>
            <person name="Shumway M."/>
            <person name="Koo H."/>
            <person name="Salzberg S.L."/>
            <person name="Schobel S."/>
            <person name="Pertea M."/>
            <person name="Pop M."/>
            <person name="White O."/>
            <person name="Barton G.J."/>
            <person name="Carlow C.K."/>
            <person name="Crawford M.J."/>
            <person name="Daub J."/>
            <person name="Dimmic M.W."/>
            <person name="Estes C.F."/>
            <person name="Foster J.M."/>
            <person name="Ganatra M."/>
            <person name="Gregory W.F."/>
            <person name="Johnson N.M."/>
            <person name="Jin J."/>
            <person name="Komuniecki R."/>
            <person name="Korf I."/>
            <person name="Kumar S."/>
            <person name="Laney S."/>
            <person name="Li B.W."/>
            <person name="Li W."/>
            <person name="Lindblom T.H."/>
            <person name="Lustigman S."/>
            <person name="Ma D."/>
            <person name="Maina C.V."/>
            <person name="Martin D.M."/>
            <person name="McCarter J.P."/>
            <person name="McReynolds L."/>
            <person name="Mitreva M."/>
            <person name="Nutman T.B."/>
            <person name="Parkinson J."/>
            <person name="Peregrin-Alvarez J.M."/>
            <person name="Poole C."/>
            <person name="Ren Q."/>
            <person name="Saunders L."/>
            <person name="Sluder A.E."/>
            <person name="Smith K."/>
            <person name="Stanke M."/>
            <person name="Unnasch T.R."/>
            <person name="Ware J."/>
            <person name="Wei A.D."/>
            <person name="Weil G."/>
            <person name="Williams D.J."/>
            <person name="Zhang Y."/>
            <person name="Williams S.A."/>
            <person name="Fraser-Liggett C."/>
            <person name="Slatko B."/>
            <person name="Blaxter M.L."/>
            <person name="Scott A.L."/>
        </authorList>
    </citation>
    <scope>NUCLEOTIDE SEQUENCE</scope>
    <source>
        <strain evidence="9">FR3</strain>
    </source>
</reference>
<keyword evidence="2 7" id="KW-0808">Transferase</keyword>
<evidence type="ECO:0000256" key="5">
    <source>
        <dbReference type="ARBA" id="ARBA00023136"/>
    </source>
</evidence>
<reference evidence="9" key="2">
    <citation type="submission" date="2012-12" db="EMBL/GenBank/DDBJ databases">
        <authorList>
            <consortium name="WormBase Consortium"/>
            <person name="Ghedin E."/>
            <person name="Paulini M."/>
        </authorList>
    </citation>
    <scope>NUCLEOTIDE SEQUENCE</scope>
    <source>
        <strain evidence="9">FR3</strain>
    </source>
</reference>